<evidence type="ECO:0000313" key="3">
    <source>
        <dbReference type="Proteomes" id="UP000886998"/>
    </source>
</evidence>
<dbReference type="EMBL" id="BMAV01022639">
    <property type="protein sequence ID" value="GFY77758.1"/>
    <property type="molecule type" value="Genomic_DNA"/>
</dbReference>
<keyword evidence="3" id="KW-1185">Reference proteome</keyword>
<dbReference type="InterPro" id="IPR012337">
    <property type="entry name" value="RNaseH-like_sf"/>
</dbReference>
<dbReference type="AlphaFoldDB" id="A0A8X6YVH8"/>
<accession>A0A8X6YVH8</accession>
<feature type="domain" description="Integrase catalytic" evidence="1">
    <location>
        <begin position="161"/>
        <end position="328"/>
    </location>
</feature>
<dbReference type="PANTHER" id="PTHR47266">
    <property type="entry name" value="ENDONUCLEASE-RELATED"/>
    <property type="match status" value="1"/>
</dbReference>
<dbReference type="PROSITE" id="PS50994">
    <property type="entry name" value="INTEGRASE"/>
    <property type="match status" value="1"/>
</dbReference>
<reference evidence="2" key="1">
    <citation type="submission" date="2020-08" db="EMBL/GenBank/DDBJ databases">
        <title>Multicomponent nature underlies the extraordinary mechanical properties of spider dragline silk.</title>
        <authorList>
            <person name="Kono N."/>
            <person name="Nakamura H."/>
            <person name="Mori M."/>
            <person name="Yoshida Y."/>
            <person name="Ohtoshi R."/>
            <person name="Malay A.D."/>
            <person name="Moran D.A.P."/>
            <person name="Tomita M."/>
            <person name="Numata K."/>
            <person name="Arakawa K."/>
        </authorList>
    </citation>
    <scope>NUCLEOTIDE SEQUENCE</scope>
</reference>
<dbReference type="InterPro" id="IPR001584">
    <property type="entry name" value="Integrase_cat-core"/>
</dbReference>
<gene>
    <name evidence="2" type="primary">TY3B-I_353</name>
    <name evidence="2" type="ORF">TNIN_135271</name>
</gene>
<comment type="caution">
    <text evidence="2">The sequence shown here is derived from an EMBL/GenBank/DDBJ whole genome shotgun (WGS) entry which is preliminary data.</text>
</comment>
<sequence>MPLLITDLANFRLEKSLQMNEVNSGLYAVNDVVIPGNSIKEISALAKDYQTLEKVTRMKNFEWSKELKVQLQLHTQNGKIDIWIANSSSQPQIIPAGMCIAEMTDIEDGLGLPKHTTGSEGNTSGLAYTAVSDCYVSHCRKCQRRKSQPQRPPGLLHPILPGDIPFTKTGIDLLGRFPLTKQGNRWIVVFTDYHTRFTVTKALPSGEASEIAKFLVEDVILKHGSPREIIIDRGRSFLSNLVKEVNNLCMTYHLLTTAYHPQTNGLTERFNKTLAETCWPYAILPFLPDESANDYVQNLMMNVEEARQLAKIHLTRAQTKTNAVMMKDIGQ</sequence>
<dbReference type="Proteomes" id="UP000886998">
    <property type="component" value="Unassembled WGS sequence"/>
</dbReference>
<name>A0A8X6YVH8_9ARAC</name>
<dbReference type="InterPro" id="IPR052160">
    <property type="entry name" value="Gypsy_RT_Integrase-like"/>
</dbReference>
<dbReference type="InterPro" id="IPR036397">
    <property type="entry name" value="RNaseH_sf"/>
</dbReference>
<dbReference type="SUPFAM" id="SSF53098">
    <property type="entry name" value="Ribonuclease H-like"/>
    <property type="match status" value="1"/>
</dbReference>
<organism evidence="2 3">
    <name type="scientific">Trichonephila inaurata madagascariensis</name>
    <dbReference type="NCBI Taxonomy" id="2747483"/>
    <lineage>
        <taxon>Eukaryota</taxon>
        <taxon>Metazoa</taxon>
        <taxon>Ecdysozoa</taxon>
        <taxon>Arthropoda</taxon>
        <taxon>Chelicerata</taxon>
        <taxon>Arachnida</taxon>
        <taxon>Araneae</taxon>
        <taxon>Araneomorphae</taxon>
        <taxon>Entelegynae</taxon>
        <taxon>Araneoidea</taxon>
        <taxon>Nephilidae</taxon>
        <taxon>Trichonephila</taxon>
        <taxon>Trichonephila inaurata</taxon>
    </lineage>
</organism>
<protein>
    <submittedName>
        <fullName evidence="2">Transposon Ty3-I Gag-Pol polyprotein</fullName>
    </submittedName>
</protein>
<dbReference type="Gene3D" id="3.30.420.10">
    <property type="entry name" value="Ribonuclease H-like superfamily/Ribonuclease H"/>
    <property type="match status" value="1"/>
</dbReference>
<dbReference type="GO" id="GO:0015074">
    <property type="term" value="P:DNA integration"/>
    <property type="evidence" value="ECO:0007669"/>
    <property type="project" value="InterPro"/>
</dbReference>
<evidence type="ECO:0000259" key="1">
    <source>
        <dbReference type="PROSITE" id="PS50994"/>
    </source>
</evidence>
<dbReference type="OrthoDB" id="6502059at2759"/>
<dbReference type="GO" id="GO:0003676">
    <property type="term" value="F:nucleic acid binding"/>
    <property type="evidence" value="ECO:0007669"/>
    <property type="project" value="InterPro"/>
</dbReference>
<proteinExistence type="predicted"/>
<evidence type="ECO:0000313" key="2">
    <source>
        <dbReference type="EMBL" id="GFY77758.1"/>
    </source>
</evidence>